<dbReference type="STRING" id="717646.M2N6L5"/>
<dbReference type="OrthoDB" id="4179303at2759"/>
<dbReference type="RefSeq" id="XP_007678213.1">
    <property type="nucleotide sequence ID" value="XM_007680023.1"/>
</dbReference>
<evidence type="ECO:0000313" key="3">
    <source>
        <dbReference type="Proteomes" id="UP000011761"/>
    </source>
</evidence>
<evidence type="ECO:0000256" key="1">
    <source>
        <dbReference type="SAM" id="MobiDB-lite"/>
    </source>
</evidence>
<feature type="region of interest" description="Disordered" evidence="1">
    <location>
        <begin position="395"/>
        <end position="499"/>
    </location>
</feature>
<accession>M2N6L5</accession>
<feature type="compositionally biased region" description="Basic and acidic residues" evidence="1">
    <location>
        <begin position="486"/>
        <end position="499"/>
    </location>
</feature>
<dbReference type="OMA" id="ACHVRYF"/>
<dbReference type="AlphaFoldDB" id="M2N6L5"/>
<protein>
    <submittedName>
        <fullName evidence="2">Uncharacterized protein</fullName>
    </submittedName>
</protein>
<proteinExistence type="predicted"/>
<dbReference type="GeneID" id="19116853"/>
<dbReference type="eggNOG" id="ENOG502S356">
    <property type="taxonomic scope" value="Eukaryota"/>
</dbReference>
<evidence type="ECO:0000313" key="2">
    <source>
        <dbReference type="EMBL" id="EMC94704.1"/>
    </source>
</evidence>
<feature type="compositionally biased region" description="Acidic residues" evidence="1">
    <location>
        <begin position="435"/>
        <end position="459"/>
    </location>
</feature>
<dbReference type="HOGENOM" id="CLU_025951_1_0_1"/>
<organism evidence="2 3">
    <name type="scientific">Baudoinia panamericana (strain UAMH 10762)</name>
    <name type="common">Angels' share fungus</name>
    <name type="synonym">Baudoinia compniacensis (strain UAMH 10762)</name>
    <dbReference type="NCBI Taxonomy" id="717646"/>
    <lineage>
        <taxon>Eukaryota</taxon>
        <taxon>Fungi</taxon>
        <taxon>Dikarya</taxon>
        <taxon>Ascomycota</taxon>
        <taxon>Pezizomycotina</taxon>
        <taxon>Dothideomycetes</taxon>
        <taxon>Dothideomycetidae</taxon>
        <taxon>Mycosphaerellales</taxon>
        <taxon>Teratosphaeriaceae</taxon>
        <taxon>Baudoinia</taxon>
    </lineage>
</organism>
<reference evidence="2 3" key="1">
    <citation type="journal article" date="2012" name="PLoS Pathog.">
        <title>Diverse lifestyles and strategies of plant pathogenesis encoded in the genomes of eighteen Dothideomycetes fungi.</title>
        <authorList>
            <person name="Ohm R.A."/>
            <person name="Feau N."/>
            <person name="Henrissat B."/>
            <person name="Schoch C.L."/>
            <person name="Horwitz B.A."/>
            <person name="Barry K.W."/>
            <person name="Condon B.J."/>
            <person name="Copeland A.C."/>
            <person name="Dhillon B."/>
            <person name="Glaser F."/>
            <person name="Hesse C.N."/>
            <person name="Kosti I."/>
            <person name="LaButti K."/>
            <person name="Lindquist E.A."/>
            <person name="Lucas S."/>
            <person name="Salamov A.A."/>
            <person name="Bradshaw R.E."/>
            <person name="Ciuffetti L."/>
            <person name="Hamelin R.C."/>
            <person name="Kema G.H.J."/>
            <person name="Lawrence C."/>
            <person name="Scott J.A."/>
            <person name="Spatafora J.W."/>
            <person name="Turgeon B.G."/>
            <person name="de Wit P.J.G.M."/>
            <person name="Zhong S."/>
            <person name="Goodwin S.B."/>
            <person name="Grigoriev I.V."/>
        </authorList>
    </citation>
    <scope>NUCLEOTIDE SEQUENCE [LARGE SCALE GENOMIC DNA]</scope>
    <source>
        <strain evidence="2 3">UAMH 10762</strain>
    </source>
</reference>
<dbReference type="EMBL" id="KB445558">
    <property type="protein sequence ID" value="EMC94704.1"/>
    <property type="molecule type" value="Genomic_DNA"/>
</dbReference>
<name>M2N6L5_BAUPA</name>
<gene>
    <name evidence="2" type="ORF">BAUCODRAFT_73956</name>
</gene>
<feature type="compositionally biased region" description="Acidic residues" evidence="1">
    <location>
        <begin position="408"/>
        <end position="418"/>
    </location>
</feature>
<sequence length="521" mass="59554">MQRHTLDNLPDDVLLKIRDQIEPHPEKTVPIDRRQFLSEESFERPLPPARHSLRDIGHFRCACRRFAEIGEPLLFTKVVTRFSKNGLWRLEQLTAWPHLARHVKKFSYLVPYFYTHDDDSVRFRLPNAGAATAHLDLSSLRQKIAEQHEIVRTEQDVRVLKGAVAKFTALQQIQLLRVADDEDTALLAYIRRHEDYRQFVNLEWAPACLRGSMTIGTALAHANVPEIRFSSPVLSPQSAEFLSAHRPQSLTTLAARLTCLTLHFDDGQDLDRKMSDLSGLFHSVFHSAVNLQAVHVGFPPRRPLNLPLDSVFHNVTWSRLVAFGVQSWLLDAEEIVDLALRHKSGLKGLRLRDVQLREGSMWKDVLGPLRDSMYRLEWVSLRGIGYARDFDETWSGAELPDDIPPGESDSESSEEEETPMPGPSTSHHNTTNDRLEDEDEHWSADTDSDDEQRPEEANEMDFPPLNSPDTPASAPWCNCNGSGHTDSAEHLGDDGERVDNRQRKAWEKWVLKRCPEHDRQH</sequence>
<dbReference type="KEGG" id="bcom:BAUCODRAFT_73956"/>
<keyword evidence="3" id="KW-1185">Reference proteome</keyword>
<dbReference type="Proteomes" id="UP000011761">
    <property type="component" value="Unassembled WGS sequence"/>
</dbReference>